<gene>
    <name evidence="7" type="ORF">RR45_GL000395</name>
    <name evidence="8" type="ORF">SAMN02746068_00546</name>
</gene>
<evidence type="ECO:0000259" key="5">
    <source>
        <dbReference type="PROSITE" id="PS51099"/>
    </source>
</evidence>
<dbReference type="PROSITE" id="PS51099">
    <property type="entry name" value="PTS_EIIB_TYPE_2"/>
    <property type="match status" value="1"/>
</dbReference>
<reference evidence="7 10" key="1">
    <citation type="submission" date="2014-12" db="EMBL/GenBank/DDBJ databases">
        <title>Draft genome sequences of 10 type strains of Lactococcus.</title>
        <authorList>
            <person name="Sun Z."/>
            <person name="Zhong Z."/>
            <person name="Liu W."/>
            <person name="Zhang W."/>
            <person name="Zhang H."/>
        </authorList>
    </citation>
    <scope>NUCLEOTIDE SEQUENCE [LARGE SCALE GENOMIC DNA]</scope>
    <source>
        <strain evidence="7 10">DSM 22330</strain>
    </source>
</reference>
<dbReference type="Proteomes" id="UP000218979">
    <property type="component" value="Unassembled WGS sequence"/>
</dbReference>
<evidence type="ECO:0000313" key="8">
    <source>
        <dbReference type="EMBL" id="SFZ72031.1"/>
    </source>
</evidence>
<dbReference type="InterPro" id="IPR050661">
    <property type="entry name" value="BglG_antiterminators"/>
</dbReference>
<feature type="domain" description="PTS EIIB type-2" evidence="5">
    <location>
        <begin position="407"/>
        <end position="497"/>
    </location>
</feature>
<dbReference type="Gene3D" id="1.10.1790.10">
    <property type="entry name" value="PRD domain"/>
    <property type="match status" value="1"/>
</dbReference>
<evidence type="ECO:0000256" key="2">
    <source>
        <dbReference type="ARBA" id="ARBA00022737"/>
    </source>
</evidence>
<dbReference type="SUPFAM" id="SSF63520">
    <property type="entry name" value="PTS-regulatory domain, PRD"/>
    <property type="match status" value="1"/>
</dbReference>
<dbReference type="Gene3D" id="3.40.50.2300">
    <property type="match status" value="1"/>
</dbReference>
<dbReference type="Proteomes" id="UP000185655">
    <property type="component" value="Unassembled WGS sequence"/>
</dbReference>
<dbReference type="PANTHER" id="PTHR30185:SF18">
    <property type="entry name" value="TRANSCRIPTIONAL REGULATOR MTLR"/>
    <property type="match status" value="1"/>
</dbReference>
<dbReference type="STRING" id="1122154.SAMN02746068_00546"/>
<reference evidence="8 9" key="2">
    <citation type="submission" date="2016-11" db="EMBL/GenBank/DDBJ databases">
        <authorList>
            <person name="Jaros S."/>
            <person name="Januszkiewicz K."/>
            <person name="Wedrychowicz H."/>
        </authorList>
    </citation>
    <scope>NUCLEOTIDE SEQUENCE [LARGE SCALE GENOMIC DNA]</scope>
    <source>
        <strain evidence="8 9">DSM 22330</strain>
    </source>
</reference>
<dbReference type="OrthoDB" id="3710983at2"/>
<dbReference type="Pfam" id="PF00874">
    <property type="entry name" value="PRD"/>
    <property type="match status" value="1"/>
</dbReference>
<dbReference type="InterPro" id="IPR036095">
    <property type="entry name" value="PTS_EIIB-like_sf"/>
</dbReference>
<dbReference type="GO" id="GO:0006355">
    <property type="term" value="P:regulation of DNA-templated transcription"/>
    <property type="evidence" value="ECO:0007669"/>
    <property type="project" value="InterPro"/>
</dbReference>
<keyword evidence="4" id="KW-0804">Transcription</keyword>
<keyword evidence="10" id="KW-1185">Reference proteome</keyword>
<dbReference type="SUPFAM" id="SSF52794">
    <property type="entry name" value="PTS system IIB component-like"/>
    <property type="match status" value="1"/>
</dbReference>
<name>A0A1K2H6L8_9LACT</name>
<protein>
    <submittedName>
        <fullName evidence="8">Transcriptional antiterminator</fullName>
    </submittedName>
</protein>
<evidence type="ECO:0000256" key="1">
    <source>
        <dbReference type="ARBA" id="ARBA00022679"/>
    </source>
</evidence>
<evidence type="ECO:0000256" key="4">
    <source>
        <dbReference type="ARBA" id="ARBA00023163"/>
    </source>
</evidence>
<dbReference type="GO" id="GO:0008982">
    <property type="term" value="F:protein-N(PI)-phosphohistidine-sugar phosphotransferase activity"/>
    <property type="evidence" value="ECO:0007669"/>
    <property type="project" value="InterPro"/>
</dbReference>
<evidence type="ECO:0000313" key="9">
    <source>
        <dbReference type="Proteomes" id="UP000185655"/>
    </source>
</evidence>
<evidence type="ECO:0000313" key="7">
    <source>
        <dbReference type="EMBL" id="PCS02882.1"/>
    </source>
</evidence>
<evidence type="ECO:0000259" key="6">
    <source>
        <dbReference type="PROSITE" id="PS51372"/>
    </source>
</evidence>
<evidence type="ECO:0000256" key="3">
    <source>
        <dbReference type="ARBA" id="ARBA00023015"/>
    </source>
</evidence>
<dbReference type="CDD" id="cd05568">
    <property type="entry name" value="PTS_IIB_bgl_like"/>
    <property type="match status" value="1"/>
</dbReference>
<keyword evidence="2" id="KW-0677">Repeat</keyword>
<dbReference type="InterPro" id="IPR036634">
    <property type="entry name" value="PRD_sf"/>
</dbReference>
<dbReference type="AlphaFoldDB" id="A0A1K2H6L8"/>
<dbReference type="PANTHER" id="PTHR30185">
    <property type="entry name" value="CRYPTIC BETA-GLUCOSIDE BGL OPERON ANTITERMINATOR"/>
    <property type="match status" value="1"/>
</dbReference>
<dbReference type="PROSITE" id="PS51372">
    <property type="entry name" value="PRD_2"/>
    <property type="match status" value="1"/>
</dbReference>
<dbReference type="InterPro" id="IPR011608">
    <property type="entry name" value="PRD"/>
</dbReference>
<keyword evidence="3" id="KW-0805">Transcription regulation</keyword>
<organism evidence="8 9">
    <name type="scientific">Pseudolactococcus chungangensis CAU 28 = DSM 22330</name>
    <dbReference type="NCBI Taxonomy" id="1122154"/>
    <lineage>
        <taxon>Bacteria</taxon>
        <taxon>Bacillati</taxon>
        <taxon>Bacillota</taxon>
        <taxon>Bacilli</taxon>
        <taxon>Lactobacillales</taxon>
        <taxon>Streptococcaceae</taxon>
        <taxon>Pseudolactococcus</taxon>
    </lineage>
</organism>
<proteinExistence type="predicted"/>
<keyword evidence="1" id="KW-0808">Transferase</keyword>
<dbReference type="EMBL" id="FPKS01000002">
    <property type="protein sequence ID" value="SFZ72031.1"/>
    <property type="molecule type" value="Genomic_DNA"/>
</dbReference>
<sequence length="607" mass="69220">MQLTKREIDTTIELLSSRSSKTAVELAALNKISPRTLKSDIANIRRWLKSEQVLLVSKPGLGYFVEGDDVTCKKLLSQLLGTERLCAPIDAEMRKKQMMIQLLLFEKPISSTSFSDEYGVVKNTIIFDLQQIKALFTANEIQLVANHLGFRVKGEERKRRLLLEKLIQENFTDYDLFMMMSKLNHLEKEEVINYFESILPQAFSVYYESILKLIAMRLSEQMSHNTPYFELFTLALRLTISLVRLIEDCSIGNGKVLDVTNCSGLTVSLFCEIGKIYHQPLLQAEYDYVYSDLSFSNTSINVLDLTSRMIAFVTEAAQIPFNEDSILFQNLAAHLTLSLERTHHYINGYNPFLKEIKENERLLFTRVRQFVGRELNLDIARDGSFISYITLHFMTSKERVGNGERKIRVVYVCATGLGVTSFLQQKINGMISEIEIVGFASVLNYPRIVTQTEPDLIISAFPVDSQDIPVLQVKPLTSEKDIQLIQKTVASLLAQGKGHFPIIKSTSVPQAVSAQDINQETIVKGFMVYEALKQSFQDRLRSEFSEGFLLHILLTVHRIMFDAQYEETATVAVSNQVLDDIEVIFSQHDLPINDYEIRAITEYFIKS</sequence>
<dbReference type="InterPro" id="IPR013011">
    <property type="entry name" value="PTS_EIIB_2"/>
</dbReference>
<dbReference type="GO" id="GO:0009401">
    <property type="term" value="P:phosphoenolpyruvate-dependent sugar phosphotransferase system"/>
    <property type="evidence" value="ECO:0007669"/>
    <property type="project" value="InterPro"/>
</dbReference>
<accession>A0A1K2H6L8</accession>
<evidence type="ECO:0000313" key="10">
    <source>
        <dbReference type="Proteomes" id="UP000218979"/>
    </source>
</evidence>
<dbReference type="RefSeq" id="WP_031366653.1">
    <property type="nucleotide sequence ID" value="NZ_FPKS01000002.1"/>
</dbReference>
<feature type="domain" description="PRD" evidence="6">
    <location>
        <begin position="297"/>
        <end position="403"/>
    </location>
</feature>
<dbReference type="EMBL" id="JXJT01000012">
    <property type="protein sequence ID" value="PCS02882.1"/>
    <property type="molecule type" value="Genomic_DNA"/>
</dbReference>